<feature type="active site" evidence="5 6">
    <location>
        <position position="208"/>
    </location>
</feature>
<evidence type="ECO:0000256" key="1">
    <source>
        <dbReference type="ARBA" id="ARBA00009986"/>
    </source>
</evidence>
<dbReference type="CDD" id="cd07136">
    <property type="entry name" value="ALDH_YwdH-P39616"/>
    <property type="match status" value="1"/>
</dbReference>
<dbReference type="SUPFAM" id="SSF53720">
    <property type="entry name" value="ALDH-like"/>
    <property type="match status" value="1"/>
</dbReference>
<organism evidence="10 11">
    <name type="scientific">Flagellimonas taeanensis</name>
    <dbReference type="NCBI Taxonomy" id="1005926"/>
    <lineage>
        <taxon>Bacteria</taxon>
        <taxon>Pseudomonadati</taxon>
        <taxon>Bacteroidota</taxon>
        <taxon>Flavobacteriia</taxon>
        <taxon>Flavobacteriales</taxon>
        <taxon>Flavobacteriaceae</taxon>
        <taxon>Flagellimonas</taxon>
    </lineage>
</organism>
<evidence type="ECO:0000256" key="3">
    <source>
        <dbReference type="ARBA" id="ARBA00023027"/>
    </source>
</evidence>
<dbReference type="AlphaFoldDB" id="A0A1M6ZUZ2"/>
<dbReference type="PROSITE" id="PS00070">
    <property type="entry name" value="ALDEHYDE_DEHYDR_CYS"/>
    <property type="match status" value="1"/>
</dbReference>
<dbReference type="PIRSF" id="PIRSF036492">
    <property type="entry name" value="ALDH"/>
    <property type="match status" value="1"/>
</dbReference>
<dbReference type="PANTHER" id="PTHR43570">
    <property type="entry name" value="ALDEHYDE DEHYDROGENASE"/>
    <property type="match status" value="1"/>
</dbReference>
<evidence type="ECO:0000313" key="9">
    <source>
        <dbReference type="EMBL" id="SFC28338.1"/>
    </source>
</evidence>
<dbReference type="STRING" id="1055723.SAMN05216293_3254"/>
<evidence type="ECO:0000313" key="11">
    <source>
        <dbReference type="Proteomes" id="UP000184031"/>
    </source>
</evidence>
<evidence type="ECO:0000256" key="2">
    <source>
        <dbReference type="ARBA" id="ARBA00023002"/>
    </source>
</evidence>
<comment type="similarity">
    <text evidence="1 4 7">Belongs to the aldehyde dehydrogenase family.</text>
</comment>
<dbReference type="InterPro" id="IPR016160">
    <property type="entry name" value="Ald_DH_CS_CYS"/>
</dbReference>
<keyword evidence="2 4" id="KW-0560">Oxidoreductase</keyword>
<proteinExistence type="inferred from homology"/>
<dbReference type="GO" id="GO:0006081">
    <property type="term" value="P:aldehyde metabolic process"/>
    <property type="evidence" value="ECO:0007669"/>
    <property type="project" value="InterPro"/>
</dbReference>
<dbReference type="InterPro" id="IPR016162">
    <property type="entry name" value="Ald_DH_N"/>
</dbReference>
<dbReference type="RefSeq" id="WP_072881843.1">
    <property type="nucleotide sequence ID" value="NZ_FOKU01000008.1"/>
</dbReference>
<reference evidence="10 11" key="1">
    <citation type="submission" date="2016-11" db="EMBL/GenBank/DDBJ databases">
        <authorList>
            <person name="Varghese N."/>
            <person name="Submissions S."/>
        </authorList>
    </citation>
    <scope>NUCLEOTIDE SEQUENCE [LARGE SCALE GENOMIC DNA]</scope>
    <source>
        <strain evidence="10 11">CGMCC 1.12174</strain>
        <strain evidence="9 12">DSM 26351</strain>
    </source>
</reference>
<dbReference type="GO" id="GO:0004029">
    <property type="term" value="F:aldehyde dehydrogenase (NAD+) activity"/>
    <property type="evidence" value="ECO:0007669"/>
    <property type="project" value="TreeGrafter"/>
</dbReference>
<dbReference type="InterPro" id="IPR015590">
    <property type="entry name" value="Aldehyde_DH_dom"/>
</dbReference>
<evidence type="ECO:0000256" key="6">
    <source>
        <dbReference type="PROSITE-ProRule" id="PRU10007"/>
    </source>
</evidence>
<evidence type="ECO:0000259" key="8">
    <source>
        <dbReference type="Pfam" id="PF00171"/>
    </source>
</evidence>
<dbReference type="Gene3D" id="3.40.309.10">
    <property type="entry name" value="Aldehyde Dehydrogenase, Chain A, domain 2"/>
    <property type="match status" value="1"/>
</dbReference>
<dbReference type="Pfam" id="PF00171">
    <property type="entry name" value="Aldedh"/>
    <property type="match status" value="1"/>
</dbReference>
<evidence type="ECO:0000256" key="4">
    <source>
        <dbReference type="PIRNR" id="PIRNR036492"/>
    </source>
</evidence>
<accession>A0A1M6ZUZ2</accession>
<evidence type="ECO:0000256" key="5">
    <source>
        <dbReference type="PIRSR" id="PIRSR036492-1"/>
    </source>
</evidence>
<dbReference type="PANTHER" id="PTHR43570:SF16">
    <property type="entry name" value="ALDEHYDE DEHYDROGENASE TYPE III, ISOFORM Q"/>
    <property type="match status" value="1"/>
</dbReference>
<keyword evidence="3" id="KW-0520">NAD</keyword>
<name>A0A1M6ZUZ2_9FLAO</name>
<dbReference type="FunFam" id="3.40.309.10:FF:000003">
    <property type="entry name" value="Aldehyde dehydrogenase"/>
    <property type="match status" value="1"/>
</dbReference>
<gene>
    <name evidence="9" type="ORF">SAMN04487891_108113</name>
    <name evidence="10" type="ORF">SAMN05216293_3254</name>
</gene>
<evidence type="ECO:0000256" key="7">
    <source>
        <dbReference type="RuleBase" id="RU003345"/>
    </source>
</evidence>
<dbReference type="Proteomes" id="UP000198940">
    <property type="component" value="Unassembled WGS sequence"/>
</dbReference>
<dbReference type="PROSITE" id="PS00687">
    <property type="entry name" value="ALDEHYDE_DEHYDR_GLU"/>
    <property type="match status" value="1"/>
</dbReference>
<dbReference type="GO" id="GO:0005737">
    <property type="term" value="C:cytoplasm"/>
    <property type="evidence" value="ECO:0007669"/>
    <property type="project" value="TreeGrafter"/>
</dbReference>
<protein>
    <recommendedName>
        <fullName evidence="4">Aldehyde dehydrogenase</fullName>
    </recommendedName>
</protein>
<keyword evidence="12" id="KW-1185">Reference proteome</keyword>
<dbReference type="EMBL" id="FOKU01000008">
    <property type="protein sequence ID" value="SFC28338.1"/>
    <property type="molecule type" value="Genomic_DNA"/>
</dbReference>
<dbReference type="InterPro" id="IPR016163">
    <property type="entry name" value="Ald_DH_C"/>
</dbReference>
<dbReference type="InterPro" id="IPR012394">
    <property type="entry name" value="Aldehyde_DH_NAD(P)"/>
</dbReference>
<dbReference type="InterPro" id="IPR016161">
    <property type="entry name" value="Ald_DH/histidinol_DH"/>
</dbReference>
<dbReference type="FunFam" id="3.40.605.10:FF:000004">
    <property type="entry name" value="Aldehyde dehydrogenase"/>
    <property type="match status" value="1"/>
</dbReference>
<feature type="active site" evidence="5">
    <location>
        <position position="242"/>
    </location>
</feature>
<evidence type="ECO:0000313" key="12">
    <source>
        <dbReference type="Proteomes" id="UP000198940"/>
    </source>
</evidence>
<evidence type="ECO:0000313" key="10">
    <source>
        <dbReference type="EMBL" id="SHL34308.1"/>
    </source>
</evidence>
<dbReference type="EMBL" id="FRAT01000009">
    <property type="protein sequence ID" value="SHL34308.1"/>
    <property type="molecule type" value="Genomic_DNA"/>
</dbReference>
<dbReference type="InterPro" id="IPR029510">
    <property type="entry name" value="Ald_DH_CS_GLU"/>
</dbReference>
<dbReference type="OrthoDB" id="9762913at2"/>
<comment type="caution">
    <text evidence="10">The sequence shown here is derived from an EMBL/GenBank/DDBJ whole genome shotgun (WGS) entry which is preliminary data.</text>
</comment>
<sequence length="456" mass="50934">MIQQLVQSQNAFFATQQTKDIQFRKAYLKRLQQEILAQEDAICDAIYADFKKPRFESLATETQLVLAELKHAIQNVEEWGRPTPVVPSWTNFPSSEWIQPEPYGKALIMAPWNYPFMLTIAPLIGALAAGNTAVLKPSELSPHTSAIIASIIQKVFPPEYVAVVEGGVEVSTQLLAEKWEYIFFTGSTQVGKIVYKAAAEHLTPVTLELGGKNPCIVDGSANVSLAAKRIAWGKFINAGQTCIAPDYILVHNTQKEALVEALKAQITAFYGQNIKQSADFARITTAKHYQGLKAMLQGQQILFGGTCDDDELYVEPTLVDEPDWGSPVMQGEIFGPILPIISYETEDELHQNLSRYEKPLAFYLFSKRKKFQKQLMAQYPFGGGTINDTVVHISNKNLPFGGVGSSGIGGYHGKHSFDLFSHSKSVVRRGTWLDVSLRYAPYRIPIRWVKKFKHLF</sequence>
<feature type="domain" description="Aldehyde dehydrogenase" evidence="8">
    <location>
        <begin position="8"/>
        <end position="426"/>
    </location>
</feature>
<dbReference type="Proteomes" id="UP000184031">
    <property type="component" value="Unassembled WGS sequence"/>
</dbReference>
<dbReference type="Gene3D" id="3.40.605.10">
    <property type="entry name" value="Aldehyde Dehydrogenase, Chain A, domain 1"/>
    <property type="match status" value="1"/>
</dbReference>